<evidence type="ECO:0000259" key="1">
    <source>
        <dbReference type="Pfam" id="PF04480"/>
    </source>
</evidence>
<dbReference type="InterPro" id="IPR007569">
    <property type="entry name" value="DUF559"/>
</dbReference>
<protein>
    <submittedName>
        <fullName evidence="2">DUF559 domain-containing protein</fullName>
    </submittedName>
</protein>
<accession>A0ABT7VRF2</accession>
<comment type="caution">
    <text evidence="2">The sequence shown here is derived from an EMBL/GenBank/DDBJ whole genome shotgun (WGS) entry which is preliminary data.</text>
</comment>
<sequence length="107" mass="12438">MLGKVFAGLGFHHNYTINGYRVDFYVEALNLICECNGYDNHIHYNQTQEKEREEYLNKNYRVVRFHHLTDLETLVNGILHAQVGTVVKLYNTGHVYFDSSQSAALTR</sequence>
<proteinExistence type="predicted"/>
<dbReference type="EMBL" id="JAUCGM010000096">
    <property type="protein sequence ID" value="MDM8562250.1"/>
    <property type="molecule type" value="Genomic_DNA"/>
</dbReference>
<dbReference type="Proteomes" id="UP001171945">
    <property type="component" value="Unassembled WGS sequence"/>
</dbReference>
<reference evidence="2" key="1">
    <citation type="submission" date="2023-06" db="EMBL/GenBank/DDBJ databases">
        <title>Uncultivated large filamentous bacteria from sulfidic sediments reveal new species and different genomic features in energy metabolism and defense.</title>
        <authorList>
            <person name="Fonseca A."/>
        </authorList>
    </citation>
    <scope>NUCLEOTIDE SEQUENCE</scope>
    <source>
        <strain evidence="2">HSG4</strain>
    </source>
</reference>
<dbReference type="Pfam" id="PF04480">
    <property type="entry name" value="DUF559"/>
    <property type="match status" value="1"/>
</dbReference>
<gene>
    <name evidence="2" type="ORF">QUF54_02735</name>
</gene>
<keyword evidence="3" id="KW-1185">Reference proteome</keyword>
<organism evidence="2 3">
    <name type="scientific">Candidatus Marithioploca araucensis</name>
    <dbReference type="NCBI Taxonomy" id="70273"/>
    <lineage>
        <taxon>Bacteria</taxon>
        <taxon>Pseudomonadati</taxon>
        <taxon>Pseudomonadota</taxon>
        <taxon>Gammaproteobacteria</taxon>
        <taxon>Thiotrichales</taxon>
        <taxon>Thiotrichaceae</taxon>
        <taxon>Candidatus Marithioploca</taxon>
    </lineage>
</organism>
<feature type="domain" description="DUF559" evidence="1">
    <location>
        <begin position="5"/>
        <end position="73"/>
    </location>
</feature>
<name>A0ABT7VRF2_9GAMM</name>
<evidence type="ECO:0000313" key="2">
    <source>
        <dbReference type="EMBL" id="MDM8562250.1"/>
    </source>
</evidence>
<dbReference type="Gene3D" id="3.40.960.10">
    <property type="entry name" value="VSR Endonuclease"/>
    <property type="match status" value="1"/>
</dbReference>
<evidence type="ECO:0000313" key="3">
    <source>
        <dbReference type="Proteomes" id="UP001171945"/>
    </source>
</evidence>